<organism evidence="1 2">
    <name type="scientific">Methylobacterium platani</name>
    <dbReference type="NCBI Taxonomy" id="427683"/>
    <lineage>
        <taxon>Bacteria</taxon>
        <taxon>Pseudomonadati</taxon>
        <taxon>Pseudomonadota</taxon>
        <taxon>Alphaproteobacteria</taxon>
        <taxon>Hyphomicrobiales</taxon>
        <taxon>Methylobacteriaceae</taxon>
        <taxon>Methylobacterium</taxon>
    </lineage>
</organism>
<dbReference type="RefSeq" id="WP_048435098.1">
    <property type="nucleotide sequence ID" value="NZ_LWHQ01000087.1"/>
</dbReference>
<dbReference type="AlphaFoldDB" id="A0A179S0W6"/>
<dbReference type="OrthoDB" id="5296677at2"/>
<evidence type="ECO:0008006" key="3">
    <source>
        <dbReference type="Google" id="ProtNLM"/>
    </source>
</evidence>
<evidence type="ECO:0000313" key="2">
    <source>
        <dbReference type="Proteomes" id="UP000078316"/>
    </source>
</evidence>
<sequence length="92" mass="10315">MSRTVTPTPAFIKASKSLPPHRQKAAAWALSKFMRDPILPSLDFRSLAGASGYHIIDPGSGDRIILRRLDDEAFEAVDVGPHDNIYRAWNRR</sequence>
<gene>
    <name evidence="1" type="ORF">A5481_30135</name>
</gene>
<dbReference type="EMBL" id="LWHQ01000087">
    <property type="protein sequence ID" value="OAS14777.1"/>
    <property type="molecule type" value="Genomic_DNA"/>
</dbReference>
<evidence type="ECO:0000313" key="1">
    <source>
        <dbReference type="EMBL" id="OAS14777.1"/>
    </source>
</evidence>
<accession>A0A179S0W6</accession>
<proteinExistence type="predicted"/>
<protein>
    <recommendedName>
        <fullName evidence="3">Cytotoxic translational repressor of toxin-antitoxin stability system</fullName>
    </recommendedName>
</protein>
<reference evidence="1 2" key="1">
    <citation type="submission" date="2016-04" db="EMBL/GenBank/DDBJ databases">
        <authorList>
            <person name="Evans L.H."/>
            <person name="Alamgir A."/>
            <person name="Owens N."/>
            <person name="Weber N.D."/>
            <person name="Virtaneva K."/>
            <person name="Barbian K."/>
            <person name="Babar A."/>
            <person name="Rosenke K."/>
        </authorList>
    </citation>
    <scope>NUCLEOTIDE SEQUENCE [LARGE SCALE GENOMIC DNA]</scope>
    <source>
        <strain evidence="1 2">PMB02</strain>
    </source>
</reference>
<comment type="caution">
    <text evidence="1">The sequence shown here is derived from an EMBL/GenBank/DDBJ whole genome shotgun (WGS) entry which is preliminary data.</text>
</comment>
<dbReference type="SUPFAM" id="SSF143011">
    <property type="entry name" value="RelE-like"/>
    <property type="match status" value="1"/>
</dbReference>
<dbReference type="Proteomes" id="UP000078316">
    <property type="component" value="Unassembled WGS sequence"/>
</dbReference>
<dbReference type="InterPro" id="IPR035093">
    <property type="entry name" value="RelE/ParE_toxin_dom_sf"/>
</dbReference>
<name>A0A179S0W6_9HYPH</name>